<dbReference type="SUPFAM" id="SSF52980">
    <property type="entry name" value="Restriction endonuclease-like"/>
    <property type="match status" value="1"/>
</dbReference>
<evidence type="ECO:0000313" key="3">
    <source>
        <dbReference type="Proteomes" id="UP000010473"/>
    </source>
</evidence>
<name>K9XTR0_STAC7</name>
<dbReference type="PANTHER" id="PTHR35400">
    <property type="entry name" value="SLR1083 PROTEIN"/>
    <property type="match status" value="1"/>
</dbReference>
<evidence type="ECO:0000259" key="1">
    <source>
        <dbReference type="Pfam" id="PF05685"/>
    </source>
</evidence>
<dbReference type="STRING" id="111780.Sta7437_2389"/>
<dbReference type="eggNOG" id="COG4636">
    <property type="taxonomic scope" value="Bacteria"/>
</dbReference>
<accession>K9XTR0</accession>
<dbReference type="KEGG" id="scs:Sta7437_2389"/>
<evidence type="ECO:0000313" key="2">
    <source>
        <dbReference type="EMBL" id="AFZ35928.1"/>
    </source>
</evidence>
<organism evidence="2 3">
    <name type="scientific">Stanieria cyanosphaera (strain ATCC 29371 / PCC 7437)</name>
    <dbReference type="NCBI Taxonomy" id="111780"/>
    <lineage>
        <taxon>Bacteria</taxon>
        <taxon>Bacillati</taxon>
        <taxon>Cyanobacteriota</taxon>
        <taxon>Cyanophyceae</taxon>
        <taxon>Pleurocapsales</taxon>
        <taxon>Dermocarpellaceae</taxon>
        <taxon>Stanieria</taxon>
    </lineage>
</organism>
<dbReference type="HOGENOM" id="CLU_076312_2_0_3"/>
<dbReference type="InterPro" id="IPR008538">
    <property type="entry name" value="Uma2"/>
</dbReference>
<dbReference type="InterPro" id="IPR011335">
    <property type="entry name" value="Restrct_endonuc-II-like"/>
</dbReference>
<dbReference type="CDD" id="cd06260">
    <property type="entry name" value="DUF820-like"/>
    <property type="match status" value="1"/>
</dbReference>
<dbReference type="AlphaFoldDB" id="K9XTR0"/>
<dbReference type="Proteomes" id="UP000010473">
    <property type="component" value="Chromosome"/>
</dbReference>
<reference evidence="3" key="1">
    <citation type="journal article" date="2013" name="Proc. Natl. Acad. Sci. U.S.A.">
        <title>Improving the coverage of the cyanobacterial phylum using diversity-driven genome sequencing.</title>
        <authorList>
            <person name="Shih P.M."/>
            <person name="Wu D."/>
            <person name="Latifi A."/>
            <person name="Axen S.D."/>
            <person name="Fewer D.P."/>
            <person name="Talla E."/>
            <person name="Calteau A."/>
            <person name="Cai F."/>
            <person name="Tandeau de Marsac N."/>
            <person name="Rippka R."/>
            <person name="Herdman M."/>
            <person name="Sivonen K."/>
            <person name="Coursin T."/>
            <person name="Laurent T."/>
            <person name="Goodwin L."/>
            <person name="Nolan M."/>
            <person name="Davenport K.W."/>
            <person name="Han C.S."/>
            <person name="Rubin E.M."/>
            <person name="Eisen J.A."/>
            <person name="Woyke T."/>
            <person name="Gugger M."/>
            <person name="Kerfeld C.A."/>
        </authorList>
    </citation>
    <scope>NUCLEOTIDE SEQUENCE [LARGE SCALE GENOMIC DNA]</scope>
    <source>
        <strain evidence="3">ATCC 29371 / PCC 7437</strain>
    </source>
</reference>
<proteinExistence type="predicted"/>
<dbReference type="OrthoDB" id="509866at2"/>
<dbReference type="EMBL" id="CP003653">
    <property type="protein sequence ID" value="AFZ35928.1"/>
    <property type="molecule type" value="Genomic_DNA"/>
</dbReference>
<feature type="domain" description="Putative restriction endonuclease" evidence="1">
    <location>
        <begin position="22"/>
        <end position="175"/>
    </location>
</feature>
<protein>
    <recommendedName>
        <fullName evidence="1">Putative restriction endonuclease domain-containing protein</fullName>
    </recommendedName>
</protein>
<dbReference type="RefSeq" id="WP_015193596.1">
    <property type="nucleotide sequence ID" value="NC_019748.1"/>
</dbReference>
<dbReference type="PANTHER" id="PTHR35400:SF1">
    <property type="entry name" value="SLR1083 PROTEIN"/>
    <property type="match status" value="1"/>
</dbReference>
<dbReference type="Gene3D" id="3.90.1570.10">
    <property type="entry name" value="tt1808, chain A"/>
    <property type="match status" value="1"/>
</dbReference>
<keyword evidence="3" id="KW-1185">Reference proteome</keyword>
<dbReference type="Pfam" id="PF05685">
    <property type="entry name" value="Uma2"/>
    <property type="match status" value="1"/>
</dbReference>
<sequence>MVTNFKWSISNWHELVESGVLEDQPVQLLEGEIIEMSPEGVPHSYTNDSVVKYLRKILQGLADVKESHPVTLDNSEPQPDIAVVRLPETIYKQHHPYPQDIYWLIEISNQTLKLDLEQKSITYARNGIPEYWVIDLINNKLIVHTQPNNSIYTQIQEFTTGQITPQAFPQIKIPLNQLLLY</sequence>
<dbReference type="InterPro" id="IPR012296">
    <property type="entry name" value="Nuclease_put_TT1808"/>
</dbReference>
<gene>
    <name evidence="2" type="ordered locus">Sta7437_2389</name>
</gene>